<dbReference type="VEuPathDB" id="FungiDB:FVEG_14697"/>
<protein>
    <submittedName>
        <fullName evidence="1">Uncharacterized protein</fullName>
    </submittedName>
</protein>
<dbReference type="Proteomes" id="UP000009096">
    <property type="component" value="Chromosome 1"/>
</dbReference>
<proteinExistence type="predicted"/>
<evidence type="ECO:0000313" key="2">
    <source>
        <dbReference type="Proteomes" id="UP000009096"/>
    </source>
</evidence>
<accession>W7LAQ5</accession>
<name>W7LAQ5_GIBM7</name>
<keyword evidence="2" id="KW-1185">Reference proteome</keyword>
<dbReference type="EMBL" id="CM000578">
    <property type="protein sequence ID" value="EWG36688.1"/>
    <property type="molecule type" value="Genomic_DNA"/>
</dbReference>
<dbReference type="GeneID" id="30071573"/>
<sequence>MDQTPPNKSNSRLVVATRTASPIFVLILPVLEAKEKLTLSTAHENVPTPKRNMLV</sequence>
<gene>
    <name evidence="1" type="ORF">FVEG_14697</name>
</gene>
<evidence type="ECO:0000313" key="1">
    <source>
        <dbReference type="EMBL" id="EWG36688.1"/>
    </source>
</evidence>
<organism evidence="1 2">
    <name type="scientific">Gibberella moniliformis (strain M3125 / FGSC 7600)</name>
    <name type="common">Maize ear and stalk rot fungus</name>
    <name type="synonym">Fusarium verticillioides</name>
    <dbReference type="NCBI Taxonomy" id="334819"/>
    <lineage>
        <taxon>Eukaryota</taxon>
        <taxon>Fungi</taxon>
        <taxon>Dikarya</taxon>
        <taxon>Ascomycota</taxon>
        <taxon>Pezizomycotina</taxon>
        <taxon>Sordariomycetes</taxon>
        <taxon>Hypocreomycetidae</taxon>
        <taxon>Hypocreales</taxon>
        <taxon>Nectriaceae</taxon>
        <taxon>Fusarium</taxon>
        <taxon>Fusarium fujikuroi species complex</taxon>
    </lineage>
</organism>
<dbReference type="KEGG" id="fvr:FVEG_14697"/>
<dbReference type="EMBL" id="DS022242">
    <property type="protein sequence ID" value="EWG36688.1"/>
    <property type="molecule type" value="Genomic_DNA"/>
</dbReference>
<reference evidence="1 2" key="1">
    <citation type="journal article" date="2010" name="Nature">
        <title>Comparative genomics reveals mobile pathogenicity chromosomes in Fusarium.</title>
        <authorList>
            <person name="Ma L.J."/>
            <person name="van der Does H.C."/>
            <person name="Borkovich K.A."/>
            <person name="Coleman J.J."/>
            <person name="Daboussi M.J."/>
            <person name="Di Pietro A."/>
            <person name="Dufresne M."/>
            <person name="Freitag M."/>
            <person name="Grabherr M."/>
            <person name="Henrissat B."/>
            <person name="Houterman P.M."/>
            <person name="Kang S."/>
            <person name="Shim W.B."/>
            <person name="Woloshuk C."/>
            <person name="Xie X."/>
            <person name="Xu J.R."/>
            <person name="Antoniw J."/>
            <person name="Baker S.E."/>
            <person name="Bluhm B.H."/>
            <person name="Breakspear A."/>
            <person name="Brown D.W."/>
            <person name="Butchko R.A."/>
            <person name="Chapman S."/>
            <person name="Coulson R."/>
            <person name="Coutinho P.M."/>
            <person name="Danchin E.G."/>
            <person name="Diener A."/>
            <person name="Gale L.R."/>
            <person name="Gardiner D.M."/>
            <person name="Goff S."/>
            <person name="Hammond-Kosack K.E."/>
            <person name="Hilburn K."/>
            <person name="Hua-Van A."/>
            <person name="Jonkers W."/>
            <person name="Kazan K."/>
            <person name="Kodira C.D."/>
            <person name="Koehrsen M."/>
            <person name="Kumar L."/>
            <person name="Lee Y.H."/>
            <person name="Li L."/>
            <person name="Manners J.M."/>
            <person name="Miranda-Saavedra D."/>
            <person name="Mukherjee M."/>
            <person name="Park G."/>
            <person name="Park J."/>
            <person name="Park S.Y."/>
            <person name="Proctor R.H."/>
            <person name="Regev A."/>
            <person name="Ruiz-Roldan M.C."/>
            <person name="Sain D."/>
            <person name="Sakthikumar S."/>
            <person name="Sykes S."/>
            <person name="Schwartz D.C."/>
            <person name="Turgeon B.G."/>
            <person name="Wapinski I."/>
            <person name="Yoder O."/>
            <person name="Young S."/>
            <person name="Zeng Q."/>
            <person name="Zhou S."/>
            <person name="Galagan J."/>
            <person name="Cuomo C.A."/>
            <person name="Kistler H.C."/>
            <person name="Rep M."/>
        </authorList>
    </citation>
    <scope>NUCLEOTIDE SEQUENCE [LARGE SCALE GENOMIC DNA]</scope>
    <source>
        <strain evidence="2">M3125 / FGSC 7600</strain>
    </source>
</reference>
<dbReference type="RefSeq" id="XP_018742879.1">
    <property type="nucleotide sequence ID" value="XM_018903660.1"/>
</dbReference>
<dbReference type="AlphaFoldDB" id="W7LAQ5"/>